<comment type="caution">
    <text evidence="2">The sequence shown here is derived from an EMBL/GenBank/DDBJ whole genome shotgun (WGS) entry which is preliminary data.</text>
</comment>
<evidence type="ECO:0000313" key="2">
    <source>
        <dbReference type="EMBL" id="CAF5024398.1"/>
    </source>
</evidence>
<protein>
    <recommendedName>
        <fullName evidence="1">Anticodon-binding domain-containing protein</fullName>
    </recommendedName>
</protein>
<dbReference type="Proteomes" id="UP000676336">
    <property type="component" value="Unassembled WGS sequence"/>
</dbReference>
<dbReference type="AlphaFoldDB" id="A0A8S3E1I7"/>
<dbReference type="Pfam" id="PF03129">
    <property type="entry name" value="HGTP_anticodon"/>
    <property type="match status" value="1"/>
</dbReference>
<dbReference type="InterPro" id="IPR004154">
    <property type="entry name" value="Anticodon-bd"/>
</dbReference>
<dbReference type="EMBL" id="CAJOBI010213696">
    <property type="protein sequence ID" value="CAF5024398.1"/>
    <property type="molecule type" value="Genomic_DNA"/>
</dbReference>
<gene>
    <name evidence="2" type="ORF">SMN809_LOCUS57796</name>
</gene>
<reference evidence="2" key="1">
    <citation type="submission" date="2021-02" db="EMBL/GenBank/DDBJ databases">
        <authorList>
            <person name="Nowell W R."/>
        </authorList>
    </citation>
    <scope>NUCLEOTIDE SEQUENCE</scope>
</reference>
<evidence type="ECO:0000313" key="3">
    <source>
        <dbReference type="Proteomes" id="UP000676336"/>
    </source>
</evidence>
<evidence type="ECO:0000259" key="1">
    <source>
        <dbReference type="Pfam" id="PF03129"/>
    </source>
</evidence>
<proteinExistence type="predicted"/>
<dbReference type="SUPFAM" id="SSF52954">
    <property type="entry name" value="Class II aaRS ABD-related"/>
    <property type="match status" value="1"/>
</dbReference>
<name>A0A8S3E1I7_9BILA</name>
<organism evidence="2 3">
    <name type="scientific">Rotaria magnacalcarata</name>
    <dbReference type="NCBI Taxonomy" id="392030"/>
    <lineage>
        <taxon>Eukaryota</taxon>
        <taxon>Metazoa</taxon>
        <taxon>Spiralia</taxon>
        <taxon>Gnathifera</taxon>
        <taxon>Rotifera</taxon>
        <taxon>Eurotatoria</taxon>
        <taxon>Bdelloidea</taxon>
        <taxon>Philodinida</taxon>
        <taxon>Philodinidae</taxon>
        <taxon>Rotaria</taxon>
    </lineage>
</organism>
<sequence length="54" mass="6188">VGSSELEAGIVKIRVVNTREEFEIPRDQLAEQLRVYLNKVRQQLKESSSKTNSN</sequence>
<feature type="non-terminal residue" evidence="2">
    <location>
        <position position="1"/>
    </location>
</feature>
<accession>A0A8S3E1I7</accession>
<feature type="domain" description="Anticodon-binding" evidence="1">
    <location>
        <begin position="1"/>
        <end position="34"/>
    </location>
</feature>